<feature type="compositionally biased region" description="Basic and acidic residues" evidence="1">
    <location>
        <begin position="217"/>
        <end position="234"/>
    </location>
</feature>
<evidence type="ECO:0000313" key="2">
    <source>
        <dbReference type="EMBL" id="KAF7468220.1"/>
    </source>
</evidence>
<sequence length="284" mass="29739">MRSALAATHLQERELEAGSLCCAFLLDTLGTGEHHPQTERDSWTVVQDPRGEPAAASASLSPQSTVFDQMVNSAGLLPPAKPGFELCSGHLYRALPTHPVLSSLTAWSLPGPQGPVALLPTGRGGSEAGTQDCAPCPALPDQLHLLRKSSNGPGVSTASVQQEMVLWACCSPPALNARAPSRDPCWQPEMAGTLVPPDKLVLTCPRLCPPFPTSRSCGEELKEGSRRLQFREAASRPTRRSLGLPPASGATGAELHGGQHSPFTEDPQCGLLGSGPPLNSTAAI</sequence>
<reference evidence="2" key="1">
    <citation type="submission" date="2020-08" db="EMBL/GenBank/DDBJ databases">
        <authorList>
            <person name="Shumante A."/>
            <person name="Zimin A.V."/>
            <person name="Puiu D."/>
            <person name="Salzberg S.L."/>
        </authorList>
    </citation>
    <scope>NUCLEOTIDE SEQUENCE</scope>
    <source>
        <strain evidence="2">WC2-LM</strain>
        <tissue evidence="2">Liver</tissue>
    </source>
</reference>
<dbReference type="AlphaFoldDB" id="A0A834PYD7"/>
<feature type="region of interest" description="Disordered" evidence="1">
    <location>
        <begin position="215"/>
        <end position="284"/>
    </location>
</feature>
<dbReference type="Proteomes" id="UP000662637">
    <property type="component" value="Unassembled WGS sequence"/>
</dbReference>
<gene>
    <name evidence="2" type="ORF">GHT09_015535</name>
</gene>
<organism evidence="2 3">
    <name type="scientific">Marmota monax</name>
    <name type="common">Woodchuck</name>
    <dbReference type="NCBI Taxonomy" id="9995"/>
    <lineage>
        <taxon>Eukaryota</taxon>
        <taxon>Metazoa</taxon>
        <taxon>Chordata</taxon>
        <taxon>Craniata</taxon>
        <taxon>Vertebrata</taxon>
        <taxon>Euteleostomi</taxon>
        <taxon>Mammalia</taxon>
        <taxon>Eutheria</taxon>
        <taxon>Euarchontoglires</taxon>
        <taxon>Glires</taxon>
        <taxon>Rodentia</taxon>
        <taxon>Sciuromorpha</taxon>
        <taxon>Sciuridae</taxon>
        <taxon>Xerinae</taxon>
        <taxon>Marmotini</taxon>
        <taxon>Marmota</taxon>
    </lineage>
</organism>
<proteinExistence type="predicted"/>
<dbReference type="EMBL" id="WJEC01007766">
    <property type="protein sequence ID" value="KAF7468220.1"/>
    <property type="molecule type" value="Genomic_DNA"/>
</dbReference>
<evidence type="ECO:0000313" key="3">
    <source>
        <dbReference type="Proteomes" id="UP000662637"/>
    </source>
</evidence>
<evidence type="ECO:0000256" key="1">
    <source>
        <dbReference type="SAM" id="MobiDB-lite"/>
    </source>
</evidence>
<comment type="caution">
    <text evidence="2">The sequence shown here is derived from an EMBL/GenBank/DDBJ whole genome shotgun (WGS) entry which is preliminary data.</text>
</comment>
<protein>
    <submittedName>
        <fullName evidence="2">Uncharacterized protein</fullName>
    </submittedName>
</protein>
<accession>A0A834PYD7</accession>
<name>A0A834PYD7_MARMO</name>